<evidence type="ECO:0000256" key="6">
    <source>
        <dbReference type="ARBA" id="ARBA00023136"/>
    </source>
</evidence>
<dbReference type="GO" id="GO:0071978">
    <property type="term" value="P:bacterial-type flagellum-dependent swarming motility"/>
    <property type="evidence" value="ECO:0007669"/>
    <property type="project" value="InterPro"/>
</dbReference>
<keyword evidence="3 8" id="KW-0812">Transmembrane</keyword>
<keyword evidence="4" id="KW-0283">Flagellar rotation</keyword>
<evidence type="ECO:0000313" key="11">
    <source>
        <dbReference type="EMBL" id="MBU2787373.1"/>
    </source>
</evidence>
<evidence type="ECO:0000313" key="12">
    <source>
        <dbReference type="Proteomes" id="UP001197378"/>
    </source>
</evidence>
<feature type="domain" description="MotA/TolQ/ExbB proton channel" evidence="9">
    <location>
        <begin position="101"/>
        <end position="219"/>
    </location>
</feature>
<feature type="domain" description="Motility protein A N-terminal" evidence="10">
    <location>
        <begin position="6"/>
        <end position="82"/>
    </location>
</feature>
<evidence type="ECO:0000259" key="9">
    <source>
        <dbReference type="Pfam" id="PF01618"/>
    </source>
</evidence>
<keyword evidence="11" id="KW-0969">Cilium</keyword>
<dbReference type="Pfam" id="PF01618">
    <property type="entry name" value="MotA_ExbB"/>
    <property type="match status" value="1"/>
</dbReference>
<evidence type="ECO:0000256" key="5">
    <source>
        <dbReference type="ARBA" id="ARBA00022989"/>
    </source>
</evidence>
<feature type="transmembrane region" description="Helical" evidence="8">
    <location>
        <begin position="29"/>
        <end position="51"/>
    </location>
</feature>
<reference evidence="11" key="1">
    <citation type="journal article" date="2021" name="ISME J.">
        <title>Genomic evolution of the class Acidithiobacillia: deep-branching Proteobacteria living in extreme acidic conditions.</title>
        <authorList>
            <person name="Moya-Beltran A."/>
            <person name="Beard S."/>
            <person name="Rojas-Villalobos C."/>
            <person name="Issotta F."/>
            <person name="Gallardo Y."/>
            <person name="Ulloa R."/>
            <person name="Giaveno A."/>
            <person name="Degli Esposti M."/>
            <person name="Johnson D.B."/>
            <person name="Quatrini R."/>
        </authorList>
    </citation>
    <scope>NUCLEOTIDE SEQUENCE</scope>
    <source>
        <strain evidence="11">VAN18-1</strain>
    </source>
</reference>
<evidence type="ECO:0000256" key="1">
    <source>
        <dbReference type="ARBA" id="ARBA00004651"/>
    </source>
</evidence>
<evidence type="ECO:0000256" key="4">
    <source>
        <dbReference type="ARBA" id="ARBA00022779"/>
    </source>
</evidence>
<organism evidence="11 12">
    <name type="scientific">Igneacidithiobacillus copahuensis</name>
    <dbReference type="NCBI Taxonomy" id="2724909"/>
    <lineage>
        <taxon>Bacteria</taxon>
        <taxon>Pseudomonadati</taxon>
        <taxon>Pseudomonadota</taxon>
        <taxon>Acidithiobacillia</taxon>
        <taxon>Acidithiobacillales</taxon>
        <taxon>Acidithiobacillaceae</taxon>
        <taxon>Igneacidithiobacillus</taxon>
    </lineage>
</organism>
<accession>A0AAE2YP61</accession>
<dbReference type="InterPro" id="IPR047055">
    <property type="entry name" value="MotA-like"/>
</dbReference>
<keyword evidence="11" id="KW-0282">Flagellum</keyword>
<dbReference type="NCBIfam" id="NF006583">
    <property type="entry name" value="PRK09109.1"/>
    <property type="match status" value="1"/>
</dbReference>
<keyword evidence="11" id="KW-0966">Cell projection</keyword>
<keyword evidence="2" id="KW-1003">Cell membrane</keyword>
<proteinExistence type="inferred from homology"/>
<gene>
    <name evidence="11" type="ORF">HFQ13_03965</name>
</gene>
<dbReference type="GO" id="GO:0006935">
    <property type="term" value="P:chemotaxis"/>
    <property type="evidence" value="ECO:0007669"/>
    <property type="project" value="InterPro"/>
</dbReference>
<feature type="transmembrane region" description="Helical" evidence="8">
    <location>
        <begin position="180"/>
        <end position="201"/>
    </location>
</feature>
<comment type="subcellular location">
    <subcellularLocation>
        <location evidence="1">Cell membrane</location>
        <topology evidence="1">Multi-pass membrane protein</topology>
    </subcellularLocation>
    <subcellularLocation>
        <location evidence="7">Membrane</location>
        <topology evidence="7">Multi-pass membrane protein</topology>
    </subcellularLocation>
</comment>
<keyword evidence="7" id="KW-0653">Protein transport</keyword>
<dbReference type="PANTHER" id="PTHR30433">
    <property type="entry name" value="CHEMOTAXIS PROTEIN MOTA"/>
    <property type="match status" value="1"/>
</dbReference>
<evidence type="ECO:0000256" key="7">
    <source>
        <dbReference type="RuleBase" id="RU004057"/>
    </source>
</evidence>
<name>A0AAE2YP61_9PROT</name>
<dbReference type="Pfam" id="PF20560">
    <property type="entry name" value="MotA_N"/>
    <property type="match status" value="1"/>
</dbReference>
<protein>
    <submittedName>
        <fullName evidence="11">Flagellar motor protein</fullName>
    </submittedName>
</protein>
<evidence type="ECO:0000259" key="10">
    <source>
        <dbReference type="Pfam" id="PF20560"/>
    </source>
</evidence>
<feature type="transmembrane region" description="Helical" evidence="8">
    <location>
        <begin position="149"/>
        <end position="168"/>
    </location>
</feature>
<dbReference type="PANTHER" id="PTHR30433:SF3">
    <property type="entry name" value="MOTILITY PROTEIN A"/>
    <property type="match status" value="1"/>
</dbReference>
<dbReference type="InterPro" id="IPR046786">
    <property type="entry name" value="MotA_N"/>
</dbReference>
<dbReference type="GO" id="GO:0005886">
    <property type="term" value="C:plasma membrane"/>
    <property type="evidence" value="ECO:0007669"/>
    <property type="project" value="UniProtKB-SubCell"/>
</dbReference>
<keyword evidence="5 8" id="KW-1133">Transmembrane helix</keyword>
<evidence type="ECO:0000256" key="3">
    <source>
        <dbReference type="ARBA" id="ARBA00022692"/>
    </source>
</evidence>
<comment type="similarity">
    <text evidence="7">Belongs to the exbB/tolQ family.</text>
</comment>
<dbReference type="GO" id="GO:0015031">
    <property type="term" value="P:protein transport"/>
    <property type="evidence" value="ECO:0007669"/>
    <property type="project" value="UniProtKB-KW"/>
</dbReference>
<evidence type="ECO:0000256" key="8">
    <source>
        <dbReference type="SAM" id="Phobius"/>
    </source>
</evidence>
<keyword evidence="12" id="KW-1185">Reference proteome</keyword>
<dbReference type="RefSeq" id="WP_215871944.1">
    <property type="nucleotide sequence ID" value="NZ_JAAXYO010000039.1"/>
</dbReference>
<dbReference type="InterPro" id="IPR002898">
    <property type="entry name" value="MotA_ExbB_proton_chnl"/>
</dbReference>
<keyword evidence="7" id="KW-0813">Transport</keyword>
<comment type="caution">
    <text evidence="11">The sequence shown here is derived from an EMBL/GenBank/DDBJ whole genome shotgun (WGS) entry which is preliminary data.</text>
</comment>
<evidence type="ECO:0000256" key="2">
    <source>
        <dbReference type="ARBA" id="ARBA00022475"/>
    </source>
</evidence>
<dbReference type="EMBL" id="JAAXYO010000039">
    <property type="protein sequence ID" value="MBU2787373.1"/>
    <property type="molecule type" value="Genomic_DNA"/>
</dbReference>
<dbReference type="AlphaFoldDB" id="A0AAE2YP61"/>
<dbReference type="Proteomes" id="UP001197378">
    <property type="component" value="Unassembled WGS sequence"/>
</dbReference>
<sequence length="247" mass="26517">MDFLTIIGVLVAIGGILLGQFLDGGNLASIIQLTAFCIVIGGTTGAVMIQYKLPVFVRSLKMLPWVLKAPAIDPQPLIEQLVEWSHTARKNGLLALEGSLDSVADPFLRKGLQMLVDGTEPQKIRDTLLVELEAREAIERQAAKVFESAGGYSPTIGILGAVLGLIHVMENLADPAKLGAGIATAFVATIYGVGSANIFFLPVSNKIKGIVHERSYLREMTIEGLVAVAEGENPKIIEARLQSFYVH</sequence>
<keyword evidence="6 8" id="KW-0472">Membrane</keyword>